<organism evidence="2 3">
    <name type="scientific">Novosphingobium pentaromativorans</name>
    <dbReference type="NCBI Taxonomy" id="205844"/>
    <lineage>
        <taxon>Bacteria</taxon>
        <taxon>Pseudomonadati</taxon>
        <taxon>Pseudomonadota</taxon>
        <taxon>Alphaproteobacteria</taxon>
        <taxon>Sphingomonadales</taxon>
        <taxon>Sphingomonadaceae</taxon>
        <taxon>Novosphingobium</taxon>
    </lineage>
</organism>
<dbReference type="InterPro" id="IPR058548">
    <property type="entry name" value="MlaB-like_STAS"/>
</dbReference>
<dbReference type="Proteomes" id="UP000249082">
    <property type="component" value="Unassembled WGS sequence"/>
</dbReference>
<dbReference type="Pfam" id="PF13466">
    <property type="entry name" value="STAS_2"/>
    <property type="match status" value="1"/>
</dbReference>
<proteinExistence type="predicted"/>
<dbReference type="AlphaFoldDB" id="A0A2W5NSS6"/>
<sequence>MAVPQSVTVRSARQFANSLSDQFEAESNIDLDLSDLTEVDLAFVEILYAARMQWKRAGRELRLARPAEGALVALLERAGFLTDLTPQDLEFWFHGELPQ</sequence>
<feature type="domain" description="STAS" evidence="1">
    <location>
        <begin position="1"/>
        <end position="99"/>
    </location>
</feature>
<gene>
    <name evidence="2" type="ORF">DI555_04530</name>
</gene>
<evidence type="ECO:0000259" key="1">
    <source>
        <dbReference type="PROSITE" id="PS50801"/>
    </source>
</evidence>
<dbReference type="PROSITE" id="PS50801">
    <property type="entry name" value="STAS"/>
    <property type="match status" value="1"/>
</dbReference>
<reference evidence="2 3" key="1">
    <citation type="submission" date="2017-08" db="EMBL/GenBank/DDBJ databases">
        <title>Infants hospitalized years apart are colonized by the same room-sourced microbial strains.</title>
        <authorList>
            <person name="Brooks B."/>
            <person name="Olm M.R."/>
            <person name="Firek B.A."/>
            <person name="Baker R."/>
            <person name="Thomas B.C."/>
            <person name="Morowitz M.J."/>
            <person name="Banfield J.F."/>
        </authorList>
    </citation>
    <scope>NUCLEOTIDE SEQUENCE [LARGE SCALE GENOMIC DNA]</scope>
    <source>
        <strain evidence="2">S2_005_002_R2_33</strain>
    </source>
</reference>
<dbReference type="Gene3D" id="3.30.750.24">
    <property type="entry name" value="STAS domain"/>
    <property type="match status" value="1"/>
</dbReference>
<dbReference type="InterPro" id="IPR002645">
    <property type="entry name" value="STAS_dom"/>
</dbReference>
<evidence type="ECO:0000313" key="3">
    <source>
        <dbReference type="Proteomes" id="UP000249082"/>
    </source>
</evidence>
<dbReference type="InterPro" id="IPR036513">
    <property type="entry name" value="STAS_dom_sf"/>
</dbReference>
<dbReference type="EMBL" id="QFPX01000003">
    <property type="protein sequence ID" value="PZQ56622.1"/>
    <property type="molecule type" value="Genomic_DNA"/>
</dbReference>
<name>A0A2W5NSS6_9SPHN</name>
<evidence type="ECO:0000313" key="2">
    <source>
        <dbReference type="EMBL" id="PZQ56622.1"/>
    </source>
</evidence>
<protein>
    <submittedName>
        <fullName evidence="2">STAS domain-containing protein</fullName>
    </submittedName>
</protein>
<comment type="caution">
    <text evidence="2">The sequence shown here is derived from an EMBL/GenBank/DDBJ whole genome shotgun (WGS) entry which is preliminary data.</text>
</comment>
<accession>A0A2W5NSS6</accession>
<dbReference type="SUPFAM" id="SSF52091">
    <property type="entry name" value="SpoIIaa-like"/>
    <property type="match status" value="1"/>
</dbReference>